<evidence type="ECO:0000313" key="1">
    <source>
        <dbReference type="EMBL" id="KAF4622160.1"/>
    </source>
</evidence>
<name>A0A8H4R2E2_9AGAR</name>
<dbReference type="AlphaFoldDB" id="A0A8H4R2E2"/>
<dbReference type="Proteomes" id="UP000521872">
    <property type="component" value="Unassembled WGS sequence"/>
</dbReference>
<organism evidence="1 2">
    <name type="scientific">Agrocybe pediades</name>
    <dbReference type="NCBI Taxonomy" id="84607"/>
    <lineage>
        <taxon>Eukaryota</taxon>
        <taxon>Fungi</taxon>
        <taxon>Dikarya</taxon>
        <taxon>Basidiomycota</taxon>
        <taxon>Agaricomycotina</taxon>
        <taxon>Agaricomycetes</taxon>
        <taxon>Agaricomycetidae</taxon>
        <taxon>Agaricales</taxon>
        <taxon>Agaricineae</taxon>
        <taxon>Strophariaceae</taxon>
        <taxon>Agrocybe</taxon>
    </lineage>
</organism>
<dbReference type="EMBL" id="JAACJL010000002">
    <property type="protein sequence ID" value="KAF4622160.1"/>
    <property type="molecule type" value="Genomic_DNA"/>
</dbReference>
<proteinExistence type="predicted"/>
<dbReference type="SUPFAM" id="SSF55486">
    <property type="entry name" value="Metalloproteases ('zincins'), catalytic domain"/>
    <property type="match status" value="1"/>
</dbReference>
<gene>
    <name evidence="1" type="ORF">D9613_009111</name>
</gene>
<reference evidence="1 2" key="1">
    <citation type="submission" date="2019-12" db="EMBL/GenBank/DDBJ databases">
        <authorList>
            <person name="Floudas D."/>
            <person name="Bentzer J."/>
            <person name="Ahren D."/>
            <person name="Johansson T."/>
            <person name="Persson P."/>
            <person name="Tunlid A."/>
        </authorList>
    </citation>
    <scope>NUCLEOTIDE SEQUENCE [LARGE SCALE GENOMIC DNA]</scope>
    <source>
        <strain evidence="1 2">CBS 102.39</strain>
    </source>
</reference>
<dbReference type="GO" id="GO:0008237">
    <property type="term" value="F:metallopeptidase activity"/>
    <property type="evidence" value="ECO:0007669"/>
    <property type="project" value="InterPro"/>
</dbReference>
<dbReference type="InterPro" id="IPR024079">
    <property type="entry name" value="MetalloPept_cat_dom_sf"/>
</dbReference>
<dbReference type="Gene3D" id="3.40.390.10">
    <property type="entry name" value="Collagenase (Catalytic Domain)"/>
    <property type="match status" value="1"/>
</dbReference>
<sequence length="191" mass="21364">MMTSDAVGPDENSKIEVFSGTLSTLRFSSCFVTYDLCSTSMLGNLPCRQLRLFHLHYRGADFDPLSKVSRQAPIAPAMPFIFKRDISVGCSADQQNAIGDAIFGAVEYVLNASDYMTVLFAITPRPTWFGAYDSSRRNAVNGHIQATVTNHFADFMYNCNLCQTDKRLYCCSSGGIRRPTCFSRYHLLITY</sequence>
<evidence type="ECO:0000313" key="2">
    <source>
        <dbReference type="Proteomes" id="UP000521872"/>
    </source>
</evidence>
<keyword evidence="2" id="KW-1185">Reference proteome</keyword>
<protein>
    <submittedName>
        <fullName evidence="1">Uncharacterized protein</fullName>
    </submittedName>
</protein>
<comment type="caution">
    <text evidence="1">The sequence shown here is derived from an EMBL/GenBank/DDBJ whole genome shotgun (WGS) entry which is preliminary data.</text>
</comment>
<accession>A0A8H4R2E2</accession>